<reference evidence="3 4" key="1">
    <citation type="submission" date="2019-08" db="EMBL/GenBank/DDBJ databases">
        <title>In-depth cultivation of the pig gut microbiome towards novel bacterial diversity and tailored functional studies.</title>
        <authorList>
            <person name="Wylensek D."/>
            <person name="Hitch T.C.A."/>
            <person name="Clavel T."/>
        </authorList>
    </citation>
    <scope>NUCLEOTIDE SEQUENCE [LARGE SCALE GENOMIC DNA]</scope>
    <source>
        <strain evidence="3 4">WCA-389-WT-23B</strain>
    </source>
</reference>
<dbReference type="PANTHER" id="PTHR10353:SF122">
    <property type="entry name" value="6-PHOSPHO-BETA-GLUCOSIDASE ASCB-RELATED"/>
    <property type="match status" value="1"/>
</dbReference>
<dbReference type="InterPro" id="IPR017853">
    <property type="entry name" value="GH"/>
</dbReference>
<dbReference type="InterPro" id="IPR001360">
    <property type="entry name" value="Glyco_hydro_1"/>
</dbReference>
<accession>A0A6N7W4Q7</accession>
<gene>
    <name evidence="3" type="ORF">FYJ45_18605</name>
</gene>
<dbReference type="PANTHER" id="PTHR10353">
    <property type="entry name" value="GLYCOSYL HYDROLASE"/>
    <property type="match status" value="1"/>
</dbReference>
<evidence type="ECO:0000256" key="2">
    <source>
        <dbReference type="RuleBase" id="RU003690"/>
    </source>
</evidence>
<sequence length="118" mass="13624">MLARDGSHRYPAAEAVDMYHHFREDIRLFGEMGFKTYRLSISCTRIFPEGDETEPNEEGLTNETAGSDRELALIKDSYANSMVPFLAHHYKKIYVFDTSITSRVRPPLSKSTRALRMY</sequence>
<organism evidence="3 4">
    <name type="scientific">Eisenbergiella porci</name>
    <dbReference type="NCBI Taxonomy" id="2652274"/>
    <lineage>
        <taxon>Bacteria</taxon>
        <taxon>Bacillati</taxon>
        <taxon>Bacillota</taxon>
        <taxon>Clostridia</taxon>
        <taxon>Lachnospirales</taxon>
        <taxon>Lachnospiraceae</taxon>
        <taxon>Eisenbergiella</taxon>
    </lineage>
</organism>
<evidence type="ECO:0000256" key="1">
    <source>
        <dbReference type="ARBA" id="ARBA00023295"/>
    </source>
</evidence>
<dbReference type="GO" id="GO:0005829">
    <property type="term" value="C:cytosol"/>
    <property type="evidence" value="ECO:0007669"/>
    <property type="project" value="TreeGrafter"/>
</dbReference>
<dbReference type="EMBL" id="VUMI01000034">
    <property type="protein sequence ID" value="MSS90216.1"/>
    <property type="molecule type" value="Genomic_DNA"/>
</dbReference>
<proteinExistence type="inferred from homology"/>
<evidence type="ECO:0000313" key="4">
    <source>
        <dbReference type="Proteomes" id="UP000436047"/>
    </source>
</evidence>
<dbReference type="Pfam" id="PF00232">
    <property type="entry name" value="Glyco_hydro_1"/>
    <property type="match status" value="1"/>
</dbReference>
<keyword evidence="3" id="KW-0378">Hydrolase</keyword>
<dbReference type="GO" id="GO:0008422">
    <property type="term" value="F:beta-glucosidase activity"/>
    <property type="evidence" value="ECO:0007669"/>
    <property type="project" value="TreeGrafter"/>
</dbReference>
<comment type="similarity">
    <text evidence="2">Belongs to the glycosyl hydrolase 1 family.</text>
</comment>
<protein>
    <submittedName>
        <fullName evidence="3">Family 1 glycosylhydrolase</fullName>
    </submittedName>
</protein>
<dbReference type="AlphaFoldDB" id="A0A6N7W4Q7"/>
<name>A0A6N7W4Q7_9FIRM</name>
<evidence type="ECO:0000313" key="3">
    <source>
        <dbReference type="EMBL" id="MSS90216.1"/>
    </source>
</evidence>
<keyword evidence="1" id="KW-0326">Glycosidase</keyword>
<comment type="caution">
    <text evidence="3">The sequence shown here is derived from an EMBL/GenBank/DDBJ whole genome shotgun (WGS) entry which is preliminary data.</text>
</comment>
<dbReference type="GO" id="GO:0016052">
    <property type="term" value="P:carbohydrate catabolic process"/>
    <property type="evidence" value="ECO:0007669"/>
    <property type="project" value="TreeGrafter"/>
</dbReference>
<dbReference type="Gene3D" id="3.20.20.80">
    <property type="entry name" value="Glycosidases"/>
    <property type="match status" value="1"/>
</dbReference>
<dbReference type="SUPFAM" id="SSF51445">
    <property type="entry name" value="(Trans)glycosidases"/>
    <property type="match status" value="1"/>
</dbReference>
<keyword evidence="4" id="KW-1185">Reference proteome</keyword>
<dbReference type="Proteomes" id="UP000436047">
    <property type="component" value="Unassembled WGS sequence"/>
</dbReference>